<feature type="region of interest" description="Disordered" evidence="7">
    <location>
        <begin position="117"/>
        <end position="170"/>
    </location>
</feature>
<keyword evidence="5" id="KW-0862">Zinc</keyword>
<keyword evidence="2" id="KW-0479">Metal-binding</keyword>
<evidence type="ECO:0000313" key="9">
    <source>
        <dbReference type="EMBL" id="KAK2611616.1"/>
    </source>
</evidence>
<feature type="compositionally biased region" description="Basic and acidic residues" evidence="7">
    <location>
        <begin position="140"/>
        <end position="157"/>
    </location>
</feature>
<dbReference type="GO" id="GO:0000981">
    <property type="term" value="F:DNA-binding transcription factor activity, RNA polymerase II-specific"/>
    <property type="evidence" value="ECO:0007669"/>
    <property type="project" value="InterPro"/>
</dbReference>
<dbReference type="EMBL" id="JAUJFL010000002">
    <property type="protein sequence ID" value="KAK2611616.1"/>
    <property type="molecule type" value="Genomic_DNA"/>
</dbReference>
<reference evidence="9" key="1">
    <citation type="submission" date="2023-06" db="EMBL/GenBank/DDBJ databases">
        <authorList>
            <person name="Noh H."/>
        </authorList>
    </citation>
    <scope>NUCLEOTIDE SEQUENCE</scope>
    <source>
        <strain evidence="9">DUCC20226</strain>
    </source>
</reference>
<dbReference type="CDD" id="cd12148">
    <property type="entry name" value="fungal_TF_MHR"/>
    <property type="match status" value="1"/>
</dbReference>
<dbReference type="GO" id="GO:0006351">
    <property type="term" value="P:DNA-templated transcription"/>
    <property type="evidence" value="ECO:0007669"/>
    <property type="project" value="InterPro"/>
</dbReference>
<keyword evidence="4" id="KW-0863">Zinc-finger</keyword>
<evidence type="ECO:0000313" key="10">
    <source>
        <dbReference type="Proteomes" id="UP001265746"/>
    </source>
</evidence>
<evidence type="ECO:0000256" key="2">
    <source>
        <dbReference type="ARBA" id="ARBA00022723"/>
    </source>
</evidence>
<evidence type="ECO:0000256" key="1">
    <source>
        <dbReference type="ARBA" id="ARBA00004123"/>
    </source>
</evidence>
<dbReference type="GO" id="GO:0000978">
    <property type="term" value="F:RNA polymerase II cis-regulatory region sequence-specific DNA binding"/>
    <property type="evidence" value="ECO:0007669"/>
    <property type="project" value="InterPro"/>
</dbReference>
<dbReference type="PANTHER" id="PTHR40626">
    <property type="entry name" value="MIP31509P"/>
    <property type="match status" value="1"/>
</dbReference>
<dbReference type="Pfam" id="PF04082">
    <property type="entry name" value="Fungal_trans"/>
    <property type="match status" value="1"/>
</dbReference>
<dbReference type="AlphaFoldDB" id="A0AAD9SN41"/>
<feature type="domain" description="Xylanolytic transcriptional activator regulatory" evidence="8">
    <location>
        <begin position="246"/>
        <end position="504"/>
    </location>
</feature>
<evidence type="ECO:0000256" key="5">
    <source>
        <dbReference type="ARBA" id="ARBA00022833"/>
    </source>
</evidence>
<comment type="caution">
    <text evidence="9">The sequence shown here is derived from an EMBL/GenBank/DDBJ whole genome shotgun (WGS) entry which is preliminary data.</text>
</comment>
<accession>A0AAD9SN41</accession>
<organism evidence="9 10">
    <name type="scientific">Phomopsis amygdali</name>
    <name type="common">Fusicoccum amygdali</name>
    <dbReference type="NCBI Taxonomy" id="1214568"/>
    <lineage>
        <taxon>Eukaryota</taxon>
        <taxon>Fungi</taxon>
        <taxon>Dikarya</taxon>
        <taxon>Ascomycota</taxon>
        <taxon>Pezizomycotina</taxon>
        <taxon>Sordariomycetes</taxon>
        <taxon>Sordariomycetidae</taxon>
        <taxon>Diaporthales</taxon>
        <taxon>Diaporthaceae</taxon>
        <taxon>Diaporthe</taxon>
    </lineage>
</organism>
<dbReference type="InterPro" id="IPR007219">
    <property type="entry name" value="XnlR_reg_dom"/>
</dbReference>
<evidence type="ECO:0000259" key="8">
    <source>
        <dbReference type="Pfam" id="PF04082"/>
    </source>
</evidence>
<dbReference type="PANTHER" id="PTHR40626:SF10">
    <property type="entry name" value="C2H2-TYPE DOMAIN-CONTAINING PROTEIN"/>
    <property type="match status" value="1"/>
</dbReference>
<sequence>MGIFCLDISASLTLMRKKMITMLEILMLVKYRDQQQSKYRKACKKLQWLVCKKHASLGIEESLLPQDNVFHGLNNLALHDSTATFPEPFQDLLTQDLLAGLDGLDFDTIWNDTQFPNSLLPTAPPDGSQNSQMNALAAPDTRHQEDPQDSQDHRLETESESGFASRLPSIEPERPQVVPMYVAATHDPRSQSQEAQRPRQVHSIRPWKISSEGYAQILGNLAEVQDILPNTFTLPSKHTLSRFLEGYFRGFAIHMPFLHPVTFSAASISVELLLSLSAVGALYRFQPAIGYQLYAVAQALISWRTSQRSRSALDRLTKDSRGMPGTLSLPIGPDDSTSSALNEPKSEGQGKRLQLLQAMVVVMAMASWGDHDLTQDALCMSTQVALLARELRISDREMIPPPNQPWSDGIQHEERRRTLFAAYALLNLQSVAFNVPPLLLNQEVAINLPGCASSWQAPNAAEWSTLQDTYMRPGPFQEKLSGLLSGKRVHVEEPLSSFGNYVLIHGLLQHVLLTRNVTGCLPDAGGVLCDSVVENVQLALRAWQESWEATYESTTDPSSPKGPLGFNSTAILRLVYVRLSANFGPSRQLLFAREPRAIVEAFSSKRAIKAEDRSPHLDQAVLQCIHALSIPVRVGIAFVARTQTMNWSVQHALCNLECAFLLTQWLLLVSECVEASGVEALRASERRLVNVIVSLVRETELGDSFDEDGQSHAVQIRDMASSIMLLWAQMFKGYHVFDIVQFIGSGLAMLADRLGEQPASSTFELND</sequence>
<feature type="region of interest" description="Disordered" evidence="7">
    <location>
        <begin position="315"/>
        <end position="349"/>
    </location>
</feature>
<proteinExistence type="predicted"/>
<dbReference type="GO" id="GO:0008270">
    <property type="term" value="F:zinc ion binding"/>
    <property type="evidence" value="ECO:0007669"/>
    <property type="project" value="UniProtKB-KW"/>
</dbReference>
<dbReference type="InterPro" id="IPR051059">
    <property type="entry name" value="VerF-like"/>
</dbReference>
<keyword evidence="10" id="KW-1185">Reference proteome</keyword>
<evidence type="ECO:0000256" key="6">
    <source>
        <dbReference type="ARBA" id="ARBA00023242"/>
    </source>
</evidence>
<keyword evidence="3" id="KW-0677">Repeat</keyword>
<protein>
    <recommendedName>
        <fullName evidence="8">Xylanolytic transcriptional activator regulatory domain-containing protein</fullName>
    </recommendedName>
</protein>
<dbReference type="GO" id="GO:0000785">
    <property type="term" value="C:chromatin"/>
    <property type="evidence" value="ECO:0007669"/>
    <property type="project" value="TreeGrafter"/>
</dbReference>
<gene>
    <name evidence="9" type="ORF">N8I77_004947</name>
</gene>
<evidence type="ECO:0000256" key="3">
    <source>
        <dbReference type="ARBA" id="ARBA00022737"/>
    </source>
</evidence>
<name>A0AAD9SN41_PHOAM</name>
<dbReference type="Proteomes" id="UP001265746">
    <property type="component" value="Unassembled WGS sequence"/>
</dbReference>
<keyword evidence="6" id="KW-0539">Nucleus</keyword>
<comment type="subcellular location">
    <subcellularLocation>
        <location evidence="1">Nucleus</location>
    </subcellularLocation>
</comment>
<evidence type="ECO:0000256" key="4">
    <source>
        <dbReference type="ARBA" id="ARBA00022771"/>
    </source>
</evidence>
<dbReference type="GO" id="GO:0005634">
    <property type="term" value="C:nucleus"/>
    <property type="evidence" value="ECO:0007669"/>
    <property type="project" value="UniProtKB-SubCell"/>
</dbReference>
<evidence type="ECO:0000256" key="7">
    <source>
        <dbReference type="SAM" id="MobiDB-lite"/>
    </source>
</evidence>